<evidence type="ECO:0000256" key="9">
    <source>
        <dbReference type="PIRSR" id="PIRSR004911-1"/>
    </source>
</evidence>
<dbReference type="InterPro" id="IPR025895">
    <property type="entry name" value="LAM_C_dom"/>
</dbReference>
<dbReference type="GO" id="GO:0046872">
    <property type="term" value="F:metal ion binding"/>
    <property type="evidence" value="ECO:0007669"/>
    <property type="project" value="UniProtKB-KW"/>
</dbReference>
<dbReference type="AlphaFoldDB" id="A0A3T0D3L3"/>
<organism evidence="12 13">
    <name type="scientific">Caldicellulosiruptor changbaiensis</name>
    <dbReference type="NCBI Taxonomy" id="1222016"/>
    <lineage>
        <taxon>Bacteria</taxon>
        <taxon>Bacillati</taxon>
        <taxon>Bacillota</taxon>
        <taxon>Bacillota incertae sedis</taxon>
        <taxon>Caldicellulosiruptorales</taxon>
        <taxon>Caldicellulosiruptoraceae</taxon>
        <taxon>Caldicellulosiruptor</taxon>
    </lineage>
</organism>
<feature type="domain" description="Radical SAM core" evidence="11">
    <location>
        <begin position="150"/>
        <end position="362"/>
    </location>
</feature>
<keyword evidence="7 9" id="KW-0411">Iron-sulfur</keyword>
<reference evidence="12 13" key="1">
    <citation type="submission" date="2018-12" db="EMBL/GenBank/DDBJ databases">
        <title>Genome sequence from the cellulolytic species, Caldicellulosiruptor changbaiensis.</title>
        <authorList>
            <person name="Blumer-Schuette S.E."/>
            <person name="Mendoza C."/>
        </authorList>
    </citation>
    <scope>NUCLEOTIDE SEQUENCE [LARGE SCALE GENOMIC DNA]</scope>
    <source>
        <strain evidence="12 13">CBS-Z</strain>
    </source>
</reference>
<keyword evidence="2 9" id="KW-0004">4Fe-4S</keyword>
<dbReference type="GO" id="GO:0016869">
    <property type="term" value="F:intramolecular aminotransferase activity"/>
    <property type="evidence" value="ECO:0007669"/>
    <property type="project" value="InterPro"/>
</dbReference>
<feature type="modified residue" description="N6-(pyridoxal phosphate)lysine" evidence="10">
    <location>
        <position position="376"/>
    </location>
</feature>
<evidence type="ECO:0000256" key="6">
    <source>
        <dbReference type="ARBA" id="ARBA00023004"/>
    </source>
</evidence>
<dbReference type="InterPro" id="IPR007197">
    <property type="entry name" value="rSAM"/>
</dbReference>
<feature type="binding site" evidence="9">
    <location>
        <position position="171"/>
    </location>
    <ligand>
        <name>[4Fe-4S] cluster</name>
        <dbReference type="ChEBI" id="CHEBI:49883"/>
        <note>4Fe-4S-S-AdoMet</note>
    </ligand>
</feature>
<proteinExistence type="predicted"/>
<evidence type="ECO:0000256" key="1">
    <source>
        <dbReference type="ARBA" id="ARBA00001933"/>
    </source>
</evidence>
<dbReference type="GO" id="GO:0051539">
    <property type="term" value="F:4 iron, 4 sulfur cluster binding"/>
    <property type="evidence" value="ECO:0007669"/>
    <property type="project" value="UniProtKB-KW"/>
</dbReference>
<dbReference type="InterPro" id="IPR058240">
    <property type="entry name" value="rSAM_sf"/>
</dbReference>
<comment type="cofactor">
    <cofactor evidence="1 10">
        <name>pyridoxal 5'-phosphate</name>
        <dbReference type="ChEBI" id="CHEBI:597326"/>
    </cofactor>
</comment>
<keyword evidence="13" id="KW-1185">Reference proteome</keyword>
<accession>A0A3T0D3L3</accession>
<dbReference type="SUPFAM" id="SSF102114">
    <property type="entry name" value="Radical SAM enzymes"/>
    <property type="match status" value="1"/>
</dbReference>
<dbReference type="Pfam" id="PF12544">
    <property type="entry name" value="LAM_C"/>
    <property type="match status" value="1"/>
</dbReference>
<evidence type="ECO:0000313" key="12">
    <source>
        <dbReference type="EMBL" id="AZT89406.1"/>
    </source>
</evidence>
<protein>
    <submittedName>
        <fullName evidence="12">Glutamate 2,3-aminomutase</fullName>
        <ecNumber evidence="12">5.4.3.9</ecNumber>
    </submittedName>
</protein>
<dbReference type="PROSITE" id="PS51918">
    <property type="entry name" value="RADICAL_SAM"/>
    <property type="match status" value="1"/>
</dbReference>
<dbReference type="InterPro" id="IPR030801">
    <property type="entry name" value="Glu_2_3_NH3_mut"/>
</dbReference>
<keyword evidence="8 12" id="KW-0413">Isomerase</keyword>
<dbReference type="KEGG" id="ccha:ELD05_01180"/>
<dbReference type="Pfam" id="PF04055">
    <property type="entry name" value="Radical_SAM"/>
    <property type="match status" value="1"/>
</dbReference>
<dbReference type="PIRSF" id="PIRSF004911">
    <property type="entry name" value="DUF160"/>
    <property type="match status" value="1"/>
</dbReference>
<evidence type="ECO:0000256" key="2">
    <source>
        <dbReference type="ARBA" id="ARBA00022485"/>
    </source>
</evidence>
<dbReference type="PANTHER" id="PTHR30538:SF1">
    <property type="entry name" value="L-LYSINE 2,3-AMINOMUTASE"/>
    <property type="match status" value="1"/>
</dbReference>
<keyword evidence="6" id="KW-0408">Iron</keyword>
<dbReference type="EMBL" id="CP034791">
    <property type="protein sequence ID" value="AZT89406.1"/>
    <property type="molecule type" value="Genomic_DNA"/>
</dbReference>
<evidence type="ECO:0000256" key="8">
    <source>
        <dbReference type="ARBA" id="ARBA00023235"/>
    </source>
</evidence>
<evidence type="ECO:0000256" key="5">
    <source>
        <dbReference type="ARBA" id="ARBA00022898"/>
    </source>
</evidence>
<dbReference type="SFLD" id="SFLDF00290">
    <property type="entry name" value="glutamate_2_3-aminomutase"/>
    <property type="match status" value="1"/>
</dbReference>
<dbReference type="Gene3D" id="6.10.140.1170">
    <property type="match status" value="1"/>
</dbReference>
<dbReference type="NCBIfam" id="TIGR04368">
    <property type="entry name" value="Glu_2_3_NH3_mut"/>
    <property type="match status" value="1"/>
</dbReference>
<evidence type="ECO:0000259" key="11">
    <source>
        <dbReference type="PROSITE" id="PS51918"/>
    </source>
</evidence>
<sequence>MERLDVVNNKERFEKLKEAIQDYLDVKDTIKTGIEDEEKIEYQKKKILSYFGAGENDWENYKWQLKNRIASAKILKVLLNLDEKEAQQIEQVGKIYRFAISPYYLSLIDPNDPNCPIKRQSVPSSLELVEKGELDPMDEEHTSPTKIITQRYPDRLIIKVTNICGMFCRFCQRRRLIGETDTHASLDDITDAIEYVAQNPNIRDVLITGGDALMLSDEILEWILRSLRQIRHVEIIRIGTRAPVTLPQRITKELVDMLKKYHPIYINTHFNHPREITKDSKRACEMLSDAGVPLGNQMVLLNGVNNHKYIVRKLNQELLKIRVKPYYIFHPKRVKGTSHFWVTIEEGMEIIESLRGRTSGMAVPTYIINAPKGKGKTPIMPNYLLYFGKDKVVFRNWEGEVFEVDNGQ</sequence>
<evidence type="ECO:0000256" key="3">
    <source>
        <dbReference type="ARBA" id="ARBA00022691"/>
    </source>
</evidence>
<evidence type="ECO:0000313" key="13">
    <source>
        <dbReference type="Proteomes" id="UP000282930"/>
    </source>
</evidence>
<dbReference type="RefSeq" id="WP_127351035.1">
    <property type="nucleotide sequence ID" value="NZ_CP034791.1"/>
</dbReference>
<evidence type="ECO:0000256" key="10">
    <source>
        <dbReference type="PIRSR" id="PIRSR603739-50"/>
    </source>
</evidence>
<dbReference type="InterPro" id="IPR003739">
    <property type="entry name" value="Lys_aminomutase/Glu_NH3_mut"/>
</dbReference>
<name>A0A3T0D3L3_9FIRM</name>
<feature type="binding site" evidence="9">
    <location>
        <position position="168"/>
    </location>
    <ligand>
        <name>[4Fe-4S] cluster</name>
        <dbReference type="ChEBI" id="CHEBI:49883"/>
        <note>4Fe-4S-S-AdoMet</note>
    </ligand>
</feature>
<gene>
    <name evidence="12" type="primary">eam</name>
    <name evidence="12" type="ORF">ELD05_01180</name>
</gene>
<dbReference type="Proteomes" id="UP000282930">
    <property type="component" value="Chromosome"/>
</dbReference>
<dbReference type="CDD" id="cd01335">
    <property type="entry name" value="Radical_SAM"/>
    <property type="match status" value="1"/>
</dbReference>
<keyword evidence="3" id="KW-0949">S-adenosyl-L-methionine</keyword>
<dbReference type="SFLD" id="SFLDS00029">
    <property type="entry name" value="Radical_SAM"/>
    <property type="match status" value="1"/>
</dbReference>
<evidence type="ECO:0000256" key="4">
    <source>
        <dbReference type="ARBA" id="ARBA00022723"/>
    </source>
</evidence>
<dbReference type="InterPro" id="IPR013785">
    <property type="entry name" value="Aldolase_TIM"/>
</dbReference>
<dbReference type="PANTHER" id="PTHR30538">
    <property type="entry name" value="LYSINE 2,3-AMINOMUTASE-RELATED"/>
    <property type="match status" value="1"/>
</dbReference>
<dbReference type="EC" id="5.4.3.9" evidence="12"/>
<dbReference type="Gene3D" id="3.20.20.70">
    <property type="entry name" value="Aldolase class I"/>
    <property type="match status" value="1"/>
</dbReference>
<keyword evidence="4 9" id="KW-0479">Metal-binding</keyword>
<dbReference type="SFLD" id="SFLDG01070">
    <property type="entry name" value="PLP-dependent"/>
    <property type="match status" value="1"/>
</dbReference>
<keyword evidence="5 10" id="KW-0663">Pyridoxal phosphate</keyword>
<evidence type="ECO:0000256" key="7">
    <source>
        <dbReference type="ARBA" id="ARBA00023014"/>
    </source>
</evidence>
<dbReference type="NCBIfam" id="TIGR00238">
    <property type="entry name" value="KamA family radical SAM protein"/>
    <property type="match status" value="1"/>
</dbReference>
<feature type="binding site" evidence="9">
    <location>
        <position position="164"/>
    </location>
    <ligand>
        <name>[4Fe-4S] cluster</name>
        <dbReference type="ChEBI" id="CHEBI:49883"/>
        <note>4Fe-4S-S-AdoMet</note>
    </ligand>
</feature>